<dbReference type="Proteomes" id="UP000036458">
    <property type="component" value="Chromosome"/>
</dbReference>
<proteinExistence type="predicted"/>
<accession>A0A0H4W9E9</accession>
<gene>
    <name evidence="1" type="ORF">TH63_17725</name>
</gene>
<dbReference type="STRING" id="1379910.TH63_17725"/>
<keyword evidence="2" id="KW-1185">Reference proteome</keyword>
<reference evidence="1 2" key="1">
    <citation type="submission" date="2015-01" db="EMBL/GenBank/DDBJ databases">
        <title>Rufibacter sp./DG31D/ whole genome sequencing.</title>
        <authorList>
            <person name="Kim M.K."/>
            <person name="Srinivasan S."/>
            <person name="Lee J.-J."/>
        </authorList>
    </citation>
    <scope>NUCLEOTIDE SEQUENCE [LARGE SCALE GENOMIC DNA]</scope>
    <source>
        <strain evidence="1 2">DG31D</strain>
    </source>
</reference>
<protein>
    <submittedName>
        <fullName evidence="1">Uncharacterized protein</fullName>
    </submittedName>
</protein>
<evidence type="ECO:0000313" key="2">
    <source>
        <dbReference type="Proteomes" id="UP000036458"/>
    </source>
</evidence>
<sequence length="72" mass="8419">MLDRDQTRIHKEVGITGTTTGIIQKAGDNLRKRNLIHFCTVLMMKKIYFMKNHFIINITWGKWKSGKSRKIG</sequence>
<name>A0A0H4W9E9_9BACT</name>
<dbReference type="KEGG" id="ruf:TH63_17725"/>
<dbReference type="AlphaFoldDB" id="A0A0H4W9E9"/>
<organism evidence="1 2">
    <name type="scientific">Rufibacter radiotolerans</name>
    <dbReference type="NCBI Taxonomy" id="1379910"/>
    <lineage>
        <taxon>Bacteria</taxon>
        <taxon>Pseudomonadati</taxon>
        <taxon>Bacteroidota</taxon>
        <taxon>Cytophagia</taxon>
        <taxon>Cytophagales</taxon>
        <taxon>Hymenobacteraceae</taxon>
        <taxon>Rufibacter</taxon>
    </lineage>
</organism>
<dbReference type="EMBL" id="CP010777">
    <property type="protein sequence ID" value="AKQ47061.1"/>
    <property type="molecule type" value="Genomic_DNA"/>
</dbReference>
<evidence type="ECO:0000313" key="1">
    <source>
        <dbReference type="EMBL" id="AKQ47061.1"/>
    </source>
</evidence>